<reference evidence="1" key="1">
    <citation type="submission" date="2020-08" db="EMBL/GenBank/DDBJ databases">
        <title>Multicomponent nature underlies the extraordinary mechanical properties of spider dragline silk.</title>
        <authorList>
            <person name="Kono N."/>
            <person name="Nakamura H."/>
            <person name="Mori M."/>
            <person name="Yoshida Y."/>
            <person name="Ohtoshi R."/>
            <person name="Malay A.D."/>
            <person name="Moran D.A.P."/>
            <person name="Tomita M."/>
            <person name="Numata K."/>
            <person name="Arakawa K."/>
        </authorList>
    </citation>
    <scope>NUCLEOTIDE SEQUENCE</scope>
</reference>
<proteinExistence type="predicted"/>
<name>A0A8X6UMZ2_NEPPI</name>
<evidence type="ECO:0000313" key="2">
    <source>
        <dbReference type="Proteomes" id="UP000887013"/>
    </source>
</evidence>
<keyword evidence="2" id="KW-1185">Reference proteome</keyword>
<organism evidence="1 2">
    <name type="scientific">Nephila pilipes</name>
    <name type="common">Giant wood spider</name>
    <name type="synonym">Nephila maculata</name>
    <dbReference type="NCBI Taxonomy" id="299642"/>
    <lineage>
        <taxon>Eukaryota</taxon>
        <taxon>Metazoa</taxon>
        <taxon>Ecdysozoa</taxon>
        <taxon>Arthropoda</taxon>
        <taxon>Chelicerata</taxon>
        <taxon>Arachnida</taxon>
        <taxon>Araneae</taxon>
        <taxon>Araneomorphae</taxon>
        <taxon>Entelegynae</taxon>
        <taxon>Araneoidea</taxon>
        <taxon>Nephilidae</taxon>
        <taxon>Nephila</taxon>
    </lineage>
</organism>
<dbReference type="AlphaFoldDB" id="A0A8X6UMZ2"/>
<gene>
    <name evidence="1" type="ORF">NPIL_13461</name>
</gene>
<comment type="caution">
    <text evidence="1">The sequence shown here is derived from an EMBL/GenBank/DDBJ whole genome shotgun (WGS) entry which is preliminary data.</text>
</comment>
<dbReference type="EMBL" id="BMAW01033982">
    <property type="protein sequence ID" value="GFU32781.1"/>
    <property type="molecule type" value="Genomic_DNA"/>
</dbReference>
<protein>
    <submittedName>
        <fullName evidence="1">Uncharacterized protein</fullName>
    </submittedName>
</protein>
<evidence type="ECO:0000313" key="1">
    <source>
        <dbReference type="EMBL" id="GFU32781.1"/>
    </source>
</evidence>
<accession>A0A8X6UMZ2</accession>
<sequence>MYCEHQIGSSSLKRGCFVNRTTGRKHNSSENTRQALICLTMEMFSFTAPETGPSWVSGEPPIQPPSHSMGDSSFNFSLLTRGRLRQCPFGGRVRMRNGWCWK</sequence>
<dbReference type="Proteomes" id="UP000887013">
    <property type="component" value="Unassembled WGS sequence"/>
</dbReference>